<reference evidence="10" key="1">
    <citation type="submission" date="2013-01" db="EMBL/GenBank/DDBJ databases">
        <title>Draft Genome Sequence of a Mulberry Tree, Morus notabilis C.K. Schneid.</title>
        <authorList>
            <person name="He N."/>
            <person name="Zhao S."/>
        </authorList>
    </citation>
    <scope>NUCLEOTIDE SEQUENCE</scope>
</reference>
<evidence type="ECO:0000259" key="6">
    <source>
        <dbReference type="Pfam" id="PF18052"/>
    </source>
</evidence>
<dbReference type="InterPro" id="IPR055414">
    <property type="entry name" value="LRR_R13L4/SHOC2-like"/>
</dbReference>
<dbReference type="InterPro" id="IPR002182">
    <property type="entry name" value="NB-ARC"/>
</dbReference>
<dbReference type="Gene3D" id="3.40.50.300">
    <property type="entry name" value="P-loop containing nucleotide triphosphate hydrolases"/>
    <property type="match status" value="1"/>
</dbReference>
<dbReference type="InterPro" id="IPR038005">
    <property type="entry name" value="RX-like_CC"/>
</dbReference>
<dbReference type="InterPro" id="IPR041118">
    <property type="entry name" value="Rx_N"/>
</dbReference>
<protein>
    <submittedName>
        <fullName evidence="9">Disease resistance protein RPM1</fullName>
    </submittedName>
</protein>
<gene>
    <name evidence="9" type="ORF">L484_023734</name>
</gene>
<evidence type="ECO:0000256" key="4">
    <source>
        <dbReference type="SAM" id="MobiDB-lite"/>
    </source>
</evidence>
<dbReference type="CDD" id="cd14798">
    <property type="entry name" value="RX-CC_like"/>
    <property type="match status" value="1"/>
</dbReference>
<dbReference type="Pfam" id="PF23598">
    <property type="entry name" value="LRR_14"/>
    <property type="match status" value="1"/>
</dbReference>
<dbReference type="FunFam" id="1.10.10.10:FF:000322">
    <property type="entry name" value="Probable disease resistance protein At1g63360"/>
    <property type="match status" value="1"/>
</dbReference>
<dbReference type="FunFam" id="3.40.50.300:FF:001091">
    <property type="entry name" value="Probable disease resistance protein At1g61300"/>
    <property type="match status" value="1"/>
</dbReference>
<keyword evidence="1" id="KW-0677">Repeat</keyword>
<sequence length="974" mass="111687">MAEIIVELVKDRLLSLLTKEVSLLQGVDEDVGEIERELGRILYFIKDADKKAESEGNEVSNGAKSWVQELREVSFAVEDALTEYTHHMAKKPCHEHQRGFVEWLREIAWFSPFRCLGINQQRDLVWQIKNLKKRLIKIHDRGQTSGFVNSTQQLGSSSTVVQNVVTSYDPQRASRYLHEDDVVGIESARDELVRVLLDESSQSKVIPVVGMAGSGKTTLAQQVYNHVQAKFQCHAWVQVPQPYKKEVILRALVMELFESAKALVPSEIHTMDEGKLTNKLREYLKDKKYLLIFDDVWKEDFWGDLEHALFNDGVGGKVMLTTRNKQVAEFCRSLPIVHVHEMQCLPTEKSWELFCKRTFKPDCQCPAELEDISRKIVERCEGLPLAIVVIAGLLSTKSKTINEWTRFNAILISELEVNVHLPSTVKILSLSYNDLPYYLKCCLLYFGMFPQHHSIRNGRLIREWIAEGFVKAIEGKTLEDVAHGYMNELINRSLVEAPELDVTGKAKVCRVHDLLHEIILKKTKEVGFCRVLPRSNEPAFRGINRRLSIMINSSNDDLQGNIFPYVHSVIVFRRDETLNNVVPVFGTSFKFLKVLDFEDAPCLDRLPDDIGNLFDLRYLSVRGTKVRMLPRSIEKLENLETLDLRNSLVYELPASETMKRLGKLRNIYALNIDHKVQRNGFSYGSRGIKVVGGIGFLKALQKLFYIEVDQEGDKDLFKELGNLTQLRTLGISNVGSEDWRNLCRCVENMKLLESLFVASSSESVVFDLELMSSPPKFLRNINLIGHLKTIPQWFTQHQSTLVKLRLGYSKLEEDHLQVLENMHNLSHLEICHDAYVGERLHFKKGVFPKLKKLHLQDLSRLCSLIIEESALVMIEQLFLGPFPQMKEVPSGLEHLKKLKTLVFHLMPPLFMISSDFVCVNHVQQVRFACRNNGQIEVISLPNLLKYKQDWIREKGEVQQGDSTSANTKDQHQDQ</sequence>
<dbReference type="GO" id="GO:0043531">
    <property type="term" value="F:ADP binding"/>
    <property type="evidence" value="ECO:0007669"/>
    <property type="project" value="InterPro"/>
</dbReference>
<dbReference type="InterPro" id="IPR058922">
    <property type="entry name" value="WHD_DRP"/>
</dbReference>
<dbReference type="InterPro" id="IPR044974">
    <property type="entry name" value="Disease_R_plants"/>
</dbReference>
<dbReference type="OrthoDB" id="598235at2759"/>
<dbReference type="EMBL" id="KE344020">
    <property type="protein sequence ID" value="EXB51032.1"/>
    <property type="molecule type" value="Genomic_DNA"/>
</dbReference>
<dbReference type="Pfam" id="PF18052">
    <property type="entry name" value="Rx_N"/>
    <property type="match status" value="1"/>
</dbReference>
<dbReference type="Gene3D" id="3.80.10.10">
    <property type="entry name" value="Ribonuclease Inhibitor"/>
    <property type="match status" value="1"/>
</dbReference>
<organism evidence="9 10">
    <name type="scientific">Morus notabilis</name>
    <dbReference type="NCBI Taxonomy" id="981085"/>
    <lineage>
        <taxon>Eukaryota</taxon>
        <taxon>Viridiplantae</taxon>
        <taxon>Streptophyta</taxon>
        <taxon>Embryophyta</taxon>
        <taxon>Tracheophyta</taxon>
        <taxon>Spermatophyta</taxon>
        <taxon>Magnoliopsida</taxon>
        <taxon>eudicotyledons</taxon>
        <taxon>Gunneridae</taxon>
        <taxon>Pentapetalae</taxon>
        <taxon>rosids</taxon>
        <taxon>fabids</taxon>
        <taxon>Rosales</taxon>
        <taxon>Moraceae</taxon>
        <taxon>Moreae</taxon>
        <taxon>Morus</taxon>
    </lineage>
</organism>
<name>W9RCS3_9ROSA</name>
<feature type="region of interest" description="Disordered" evidence="4">
    <location>
        <begin position="955"/>
        <end position="974"/>
    </location>
</feature>
<evidence type="ECO:0000259" key="8">
    <source>
        <dbReference type="Pfam" id="PF23598"/>
    </source>
</evidence>
<dbReference type="Gene3D" id="1.10.8.430">
    <property type="entry name" value="Helical domain of apoptotic protease-activating factors"/>
    <property type="match status" value="1"/>
</dbReference>
<dbReference type="InterPro" id="IPR027417">
    <property type="entry name" value="P-loop_NTPase"/>
</dbReference>
<dbReference type="Pfam" id="PF00931">
    <property type="entry name" value="NB-ARC"/>
    <property type="match status" value="1"/>
</dbReference>
<evidence type="ECO:0000313" key="9">
    <source>
        <dbReference type="EMBL" id="EXB51032.1"/>
    </source>
</evidence>
<dbReference type="eggNOG" id="KOG4658">
    <property type="taxonomic scope" value="Eukaryota"/>
</dbReference>
<feature type="domain" description="Disease resistance N-terminal" evidence="6">
    <location>
        <begin position="6"/>
        <end position="96"/>
    </location>
</feature>
<dbReference type="KEGG" id="mnt:21406489"/>
<keyword evidence="2" id="KW-0547">Nucleotide-binding</keyword>
<dbReference type="SUPFAM" id="SSF52058">
    <property type="entry name" value="L domain-like"/>
    <property type="match status" value="1"/>
</dbReference>
<dbReference type="AlphaFoldDB" id="W9RCS3"/>
<evidence type="ECO:0000259" key="5">
    <source>
        <dbReference type="Pfam" id="PF00931"/>
    </source>
</evidence>
<dbReference type="InterPro" id="IPR032675">
    <property type="entry name" value="LRR_dom_sf"/>
</dbReference>
<keyword evidence="10" id="KW-1185">Reference proteome</keyword>
<dbReference type="Pfam" id="PF23559">
    <property type="entry name" value="WHD_DRP"/>
    <property type="match status" value="1"/>
</dbReference>
<dbReference type="GO" id="GO:0098542">
    <property type="term" value="P:defense response to other organism"/>
    <property type="evidence" value="ECO:0007669"/>
    <property type="project" value="TreeGrafter"/>
</dbReference>
<dbReference type="PANTHER" id="PTHR23155:SF1052">
    <property type="entry name" value="DISEASE RESISTANCE PROTEIN RPM1"/>
    <property type="match status" value="1"/>
</dbReference>
<evidence type="ECO:0000256" key="2">
    <source>
        <dbReference type="ARBA" id="ARBA00022741"/>
    </source>
</evidence>
<feature type="domain" description="NB-ARC" evidence="5">
    <location>
        <begin position="191"/>
        <end position="360"/>
    </location>
</feature>
<evidence type="ECO:0000259" key="7">
    <source>
        <dbReference type="Pfam" id="PF23559"/>
    </source>
</evidence>
<dbReference type="Proteomes" id="UP000030645">
    <property type="component" value="Unassembled WGS sequence"/>
</dbReference>
<keyword evidence="3" id="KW-0611">Plant defense</keyword>
<accession>W9RCS3</accession>
<evidence type="ECO:0000256" key="3">
    <source>
        <dbReference type="ARBA" id="ARBA00022821"/>
    </source>
</evidence>
<dbReference type="InterPro" id="IPR042197">
    <property type="entry name" value="Apaf_helical"/>
</dbReference>
<dbReference type="PANTHER" id="PTHR23155">
    <property type="entry name" value="DISEASE RESISTANCE PROTEIN RP"/>
    <property type="match status" value="1"/>
</dbReference>
<dbReference type="PRINTS" id="PR00364">
    <property type="entry name" value="DISEASERSIST"/>
</dbReference>
<dbReference type="SUPFAM" id="SSF52540">
    <property type="entry name" value="P-loop containing nucleoside triphosphate hydrolases"/>
    <property type="match status" value="1"/>
</dbReference>
<feature type="domain" description="Disease resistance R13L4/SHOC-2-like LRR" evidence="8">
    <location>
        <begin position="566"/>
        <end position="905"/>
    </location>
</feature>
<proteinExistence type="predicted"/>
<dbReference type="Gene3D" id="1.10.10.10">
    <property type="entry name" value="Winged helix-like DNA-binding domain superfamily/Winged helix DNA-binding domain"/>
    <property type="match status" value="1"/>
</dbReference>
<evidence type="ECO:0000256" key="1">
    <source>
        <dbReference type="ARBA" id="ARBA00022737"/>
    </source>
</evidence>
<dbReference type="Gene3D" id="1.20.5.4130">
    <property type="match status" value="1"/>
</dbReference>
<dbReference type="InterPro" id="IPR036388">
    <property type="entry name" value="WH-like_DNA-bd_sf"/>
</dbReference>
<feature type="domain" description="Disease resistance protein winged helix" evidence="7">
    <location>
        <begin position="448"/>
        <end position="519"/>
    </location>
</feature>
<evidence type="ECO:0000313" key="10">
    <source>
        <dbReference type="Proteomes" id="UP000030645"/>
    </source>
</evidence>